<dbReference type="Gene3D" id="2.60.120.860">
    <property type="match status" value="1"/>
</dbReference>
<evidence type="ECO:0000313" key="2">
    <source>
        <dbReference type="EMBL" id="TWF99907.1"/>
    </source>
</evidence>
<protein>
    <submittedName>
        <fullName evidence="2">Tail protein</fullName>
    </submittedName>
</protein>
<comment type="caution">
    <text evidence="2">The sequence shown here is derived from an EMBL/GenBank/DDBJ whole genome shotgun (WGS) entry which is preliminary data.</text>
</comment>
<gene>
    <name evidence="2" type="ORF">FHX73_113767</name>
</gene>
<feature type="domain" description="Siphovirus-type tail component C-terminal" evidence="1">
    <location>
        <begin position="208"/>
        <end position="310"/>
    </location>
</feature>
<keyword evidence="3" id="KW-1185">Reference proteome</keyword>
<accession>A0A561UKM0</accession>
<organism evidence="2 3">
    <name type="scientific">Kitasatospora viridis</name>
    <dbReference type="NCBI Taxonomy" id="281105"/>
    <lineage>
        <taxon>Bacteria</taxon>
        <taxon>Bacillati</taxon>
        <taxon>Actinomycetota</taxon>
        <taxon>Actinomycetes</taxon>
        <taxon>Kitasatosporales</taxon>
        <taxon>Streptomycetaceae</taxon>
        <taxon>Kitasatospora</taxon>
    </lineage>
</organism>
<dbReference type="OrthoDB" id="5182475at2"/>
<dbReference type="Pfam" id="PF22768">
    <property type="entry name" value="SPP1_Dit"/>
    <property type="match status" value="1"/>
</dbReference>
<dbReference type="Proteomes" id="UP000317940">
    <property type="component" value="Unassembled WGS sequence"/>
</dbReference>
<proteinExistence type="predicted"/>
<reference evidence="2 3" key="1">
    <citation type="submission" date="2019-06" db="EMBL/GenBank/DDBJ databases">
        <title>Sequencing the genomes of 1000 actinobacteria strains.</title>
        <authorList>
            <person name="Klenk H.-P."/>
        </authorList>
    </citation>
    <scope>NUCLEOTIDE SEQUENCE [LARGE SCALE GENOMIC DNA]</scope>
    <source>
        <strain evidence="2 3">DSM 44826</strain>
    </source>
</reference>
<sequence>MAGELVTGPGLIQWGTLLLGRSRAGGVATTPYRWGTITGWEETPALDSGTVARAQDIGAWPGRFLSQVRTITVPDLTIRTAPGALGTAVRTLELSTGPGPNTEQPLVVQLDERGPLLVWARLTRRALPVTPTWQVGWTAGGALQWECSDPRRYVVAEQSAVTGLPAPESGLSWGAPSETGLSWGSPTETGLAWGTPGSTGDVAVTNSGTAHANPIIEFRGPVTTPSITLLSTGQVLEYGITLALGDVLTVDTWAGTVLLGGQSRIATATLRSSPEGSFVLPAGTSTLSFRAAPGSTDPAASATVRYRSAYW</sequence>
<evidence type="ECO:0000259" key="1">
    <source>
        <dbReference type="Pfam" id="PF22768"/>
    </source>
</evidence>
<evidence type="ECO:0000313" key="3">
    <source>
        <dbReference type="Proteomes" id="UP000317940"/>
    </source>
</evidence>
<dbReference type="InterPro" id="IPR054738">
    <property type="entry name" value="Siphovirus-type_tail_C"/>
</dbReference>
<dbReference type="EMBL" id="VIWT01000001">
    <property type="protein sequence ID" value="TWF99907.1"/>
    <property type="molecule type" value="Genomic_DNA"/>
</dbReference>
<dbReference type="RefSeq" id="WP_145906086.1">
    <property type="nucleotide sequence ID" value="NZ_BAAAMZ010000021.1"/>
</dbReference>
<name>A0A561UKM0_9ACTN</name>
<dbReference type="AlphaFoldDB" id="A0A561UKM0"/>